<sequence length="105" mass="12316">MRYVKSELQIIIYGNGQIGDQSQLRKIQDFLRGYACSGQGSEKQERFKSEEEKLLLAAEKSNFFYAQDIDESLFISEGAEQRVYRHDGYSWLDYFNSILHLSKNF</sequence>
<accession>A0A4U0N745</accession>
<dbReference type="AlphaFoldDB" id="A0A4U0N745"/>
<protein>
    <submittedName>
        <fullName evidence="1">Uncharacterized protein</fullName>
    </submittedName>
</protein>
<keyword evidence="2" id="KW-1185">Reference proteome</keyword>
<dbReference type="OrthoDB" id="1079625at2"/>
<evidence type="ECO:0000313" key="1">
    <source>
        <dbReference type="EMBL" id="TJZ49416.1"/>
    </source>
</evidence>
<dbReference type="RefSeq" id="WP_136903567.1">
    <property type="nucleotide sequence ID" value="NZ_SUME01000018.1"/>
</dbReference>
<evidence type="ECO:0000313" key="2">
    <source>
        <dbReference type="Proteomes" id="UP000306808"/>
    </source>
</evidence>
<comment type="caution">
    <text evidence="1">The sequence shown here is derived from an EMBL/GenBank/DDBJ whole genome shotgun (WGS) entry which is preliminary data.</text>
</comment>
<dbReference type="Proteomes" id="UP000306808">
    <property type="component" value="Unassembled WGS sequence"/>
</dbReference>
<gene>
    <name evidence="1" type="ORF">FAZ15_22220</name>
</gene>
<dbReference type="EMBL" id="SUME01000018">
    <property type="protein sequence ID" value="TJZ49416.1"/>
    <property type="molecule type" value="Genomic_DNA"/>
</dbReference>
<organism evidence="1 2">
    <name type="scientific">Sphingobacterium olei</name>
    <dbReference type="NCBI Taxonomy" id="2571155"/>
    <lineage>
        <taxon>Bacteria</taxon>
        <taxon>Pseudomonadati</taxon>
        <taxon>Bacteroidota</taxon>
        <taxon>Sphingobacteriia</taxon>
        <taxon>Sphingobacteriales</taxon>
        <taxon>Sphingobacteriaceae</taxon>
        <taxon>Sphingobacterium</taxon>
    </lineage>
</organism>
<proteinExistence type="predicted"/>
<name>A0A4U0N745_9SPHI</name>
<reference evidence="1 2" key="1">
    <citation type="submission" date="2019-04" db="EMBL/GenBank/DDBJ databases">
        <title>Sphingobacterium olei sp. nov., isolated from oil-contaminated soil.</title>
        <authorList>
            <person name="Liu B."/>
        </authorList>
    </citation>
    <scope>NUCLEOTIDE SEQUENCE [LARGE SCALE GENOMIC DNA]</scope>
    <source>
        <strain evidence="1 2">HAL-9</strain>
    </source>
</reference>